<evidence type="ECO:0000313" key="1">
    <source>
        <dbReference type="EMBL" id="TDK53004.1"/>
    </source>
</evidence>
<dbReference type="SUPFAM" id="SSF89796">
    <property type="entry name" value="CoA-transferase family III (CaiB/BaiF)"/>
    <property type="match status" value="1"/>
</dbReference>
<sequence>MGPLASLRIVEFEGLGPAPFAAMTLSDLGARVTRITRAGARTRPPTFLNRGRDDVPLDLKTEAGIIDAMALIAEADVLVEGFRPGKMESLGLGPADCAGLNPKLVYARMTGWGQAGPLAHLGGHDINYLGLSGVLSLLGEPDRPPRAPLNLISDFGGGGMYLALGILAAVMQARETGTGCIVDAAMVHGTAHLASMPQAWMADGRWRGGRGDNVLDGGAPFYRCYVTADGGYMAVGALEPVFFRALVEALDLDRAYLDGQNDRSLWPLIEADIAERFAGRNRDHWTAVFREIDACVSPVLSMAEAQAHPQMQDVFAMRDGVLQPTPAPRILPLA</sequence>
<dbReference type="Gene3D" id="3.40.50.10540">
    <property type="entry name" value="Crotonobetainyl-coa:carnitine coa-transferase, domain 1"/>
    <property type="match status" value="1"/>
</dbReference>
<dbReference type="InterPro" id="IPR050509">
    <property type="entry name" value="CoA-transferase_III"/>
</dbReference>
<dbReference type="InterPro" id="IPR003673">
    <property type="entry name" value="CoA-Trfase_fam_III"/>
</dbReference>
<gene>
    <name evidence="1" type="ORF">E1832_00890</name>
</gene>
<dbReference type="PANTHER" id="PTHR48228">
    <property type="entry name" value="SUCCINYL-COA--D-CITRAMALATE COA-TRANSFERASE"/>
    <property type="match status" value="1"/>
</dbReference>
<dbReference type="PANTHER" id="PTHR48228:SF5">
    <property type="entry name" value="ALPHA-METHYLACYL-COA RACEMASE"/>
    <property type="match status" value="1"/>
</dbReference>
<dbReference type="Proteomes" id="UP000295301">
    <property type="component" value="Unassembled WGS sequence"/>
</dbReference>
<protein>
    <submittedName>
        <fullName evidence="1">CoA transferase</fullName>
    </submittedName>
</protein>
<keyword evidence="1" id="KW-0808">Transferase</keyword>
<reference evidence="1 2" key="1">
    <citation type="submission" date="2019-03" db="EMBL/GenBank/DDBJ databases">
        <title>Ruegeria lutea sp. nov., a novel strain, isolated from marine sediment, the Masan Bay, South Korea.</title>
        <authorList>
            <person name="Kim J."/>
            <person name="Kim D.-Y."/>
            <person name="Lee S.-S."/>
        </authorList>
    </citation>
    <scope>NUCLEOTIDE SEQUENCE [LARGE SCALE GENOMIC DNA]</scope>
    <source>
        <strain evidence="1 2">318-1</strain>
    </source>
</reference>
<keyword evidence="2" id="KW-1185">Reference proteome</keyword>
<name>A0A4R5VIL0_9RHOB</name>
<dbReference type="GO" id="GO:0016740">
    <property type="term" value="F:transferase activity"/>
    <property type="evidence" value="ECO:0007669"/>
    <property type="project" value="UniProtKB-KW"/>
</dbReference>
<dbReference type="InterPro" id="IPR044855">
    <property type="entry name" value="CoA-Trfase_III_dom3_sf"/>
</dbReference>
<proteinExistence type="predicted"/>
<dbReference type="Pfam" id="PF02515">
    <property type="entry name" value="CoA_transf_3"/>
    <property type="match status" value="1"/>
</dbReference>
<dbReference type="EMBL" id="SMUV01000030">
    <property type="protein sequence ID" value="TDK53004.1"/>
    <property type="molecule type" value="Genomic_DNA"/>
</dbReference>
<accession>A0A4R5VIL0</accession>
<dbReference type="RefSeq" id="WP_127600723.1">
    <property type="nucleotide sequence ID" value="NZ_SMUV01000030.1"/>
</dbReference>
<dbReference type="AlphaFoldDB" id="A0A4R5VIL0"/>
<evidence type="ECO:0000313" key="2">
    <source>
        <dbReference type="Proteomes" id="UP000295301"/>
    </source>
</evidence>
<dbReference type="OrthoDB" id="7208981at2"/>
<dbReference type="Gene3D" id="3.30.1540.10">
    <property type="entry name" value="formyl-coa transferase, domain 3"/>
    <property type="match status" value="1"/>
</dbReference>
<comment type="caution">
    <text evidence="1">The sequence shown here is derived from an EMBL/GenBank/DDBJ whole genome shotgun (WGS) entry which is preliminary data.</text>
</comment>
<organism evidence="1 2">
    <name type="scientific">Antarcticimicrobium luteum</name>
    <dbReference type="NCBI Taxonomy" id="2547397"/>
    <lineage>
        <taxon>Bacteria</taxon>
        <taxon>Pseudomonadati</taxon>
        <taxon>Pseudomonadota</taxon>
        <taxon>Alphaproteobacteria</taxon>
        <taxon>Rhodobacterales</taxon>
        <taxon>Paracoccaceae</taxon>
        <taxon>Antarcticimicrobium</taxon>
    </lineage>
</organism>
<dbReference type="InterPro" id="IPR023606">
    <property type="entry name" value="CoA-Trfase_III_dom_1_sf"/>
</dbReference>